<dbReference type="EMBL" id="KB320563">
    <property type="protein sequence ID" value="ELW68535.1"/>
    <property type="molecule type" value="Genomic_DNA"/>
</dbReference>
<sequence>MGWQRALDKEHQLCHSFHVDLDWAPAVTHTAEAVEWACTLVQLAGQAGCQVQPKPISATTIGSAHQHRGGKPQNSMLPRSCLAVASGNSVVILSALVQTNRQPQLLASELSRGQEYSLPGQEPHAASLRAENWEVLGQMQVVTGLCDTVTSRTSHWRWWAAYAVWFPSEGMVLGAKGYPFTCLTQHATDMTRVGTGPLQFPNPCCGNEGLHASAEEPRGSAGRSLGK</sequence>
<reference evidence="2" key="2">
    <citation type="journal article" date="2013" name="Nat. Commun.">
        <title>Genome of the Chinese tree shrew.</title>
        <authorList>
            <person name="Fan Y."/>
            <person name="Huang Z.Y."/>
            <person name="Cao C.C."/>
            <person name="Chen C.S."/>
            <person name="Chen Y.X."/>
            <person name="Fan D.D."/>
            <person name="He J."/>
            <person name="Hou H.L."/>
            <person name="Hu L."/>
            <person name="Hu X.T."/>
            <person name="Jiang X.T."/>
            <person name="Lai R."/>
            <person name="Lang Y.S."/>
            <person name="Liang B."/>
            <person name="Liao S.G."/>
            <person name="Mu D."/>
            <person name="Ma Y.Y."/>
            <person name="Niu Y.Y."/>
            <person name="Sun X.Q."/>
            <person name="Xia J.Q."/>
            <person name="Xiao J."/>
            <person name="Xiong Z.Q."/>
            <person name="Xu L."/>
            <person name="Yang L."/>
            <person name="Zhang Y."/>
            <person name="Zhao W."/>
            <person name="Zhao X.D."/>
            <person name="Zheng Y.T."/>
            <person name="Zhou J.M."/>
            <person name="Zhu Y.B."/>
            <person name="Zhang G.J."/>
            <person name="Wang J."/>
            <person name="Yao Y.G."/>
        </authorList>
    </citation>
    <scope>NUCLEOTIDE SEQUENCE [LARGE SCALE GENOMIC DNA]</scope>
</reference>
<accession>L9L019</accession>
<keyword evidence="2" id="KW-1185">Reference proteome</keyword>
<organism evidence="1 2">
    <name type="scientific">Tupaia chinensis</name>
    <name type="common">Chinese tree shrew</name>
    <name type="synonym">Tupaia belangeri chinensis</name>
    <dbReference type="NCBI Taxonomy" id="246437"/>
    <lineage>
        <taxon>Eukaryota</taxon>
        <taxon>Metazoa</taxon>
        <taxon>Chordata</taxon>
        <taxon>Craniata</taxon>
        <taxon>Vertebrata</taxon>
        <taxon>Euteleostomi</taxon>
        <taxon>Mammalia</taxon>
        <taxon>Eutheria</taxon>
        <taxon>Euarchontoglires</taxon>
        <taxon>Scandentia</taxon>
        <taxon>Tupaiidae</taxon>
        <taxon>Tupaia</taxon>
    </lineage>
</organism>
<protein>
    <submittedName>
        <fullName evidence="1">Uncharacterized protein</fullName>
    </submittedName>
</protein>
<dbReference type="AlphaFoldDB" id="L9L019"/>
<evidence type="ECO:0000313" key="1">
    <source>
        <dbReference type="EMBL" id="ELW68535.1"/>
    </source>
</evidence>
<evidence type="ECO:0000313" key="2">
    <source>
        <dbReference type="Proteomes" id="UP000011518"/>
    </source>
</evidence>
<proteinExistence type="predicted"/>
<name>L9L019_TUPCH</name>
<reference evidence="2" key="1">
    <citation type="submission" date="2012-07" db="EMBL/GenBank/DDBJ databases">
        <title>Genome of the Chinese tree shrew, a rising model animal genetically related to primates.</title>
        <authorList>
            <person name="Zhang G."/>
            <person name="Fan Y."/>
            <person name="Yao Y."/>
            <person name="Huang Z."/>
        </authorList>
    </citation>
    <scope>NUCLEOTIDE SEQUENCE [LARGE SCALE GENOMIC DNA]</scope>
</reference>
<dbReference type="Proteomes" id="UP000011518">
    <property type="component" value="Unassembled WGS sequence"/>
</dbReference>
<dbReference type="InParanoid" id="L9L019"/>
<gene>
    <name evidence="1" type="ORF">TREES_T100008826</name>
</gene>